<evidence type="ECO:0000259" key="6">
    <source>
        <dbReference type="Pfam" id="PF00496"/>
    </source>
</evidence>
<keyword evidence="4 5" id="KW-0732">Signal</keyword>
<evidence type="ECO:0000256" key="5">
    <source>
        <dbReference type="SAM" id="SignalP"/>
    </source>
</evidence>
<dbReference type="PANTHER" id="PTHR30290">
    <property type="entry name" value="PERIPLASMIC BINDING COMPONENT OF ABC TRANSPORTER"/>
    <property type="match status" value="1"/>
</dbReference>
<dbReference type="GO" id="GO:1904680">
    <property type="term" value="F:peptide transmembrane transporter activity"/>
    <property type="evidence" value="ECO:0007669"/>
    <property type="project" value="TreeGrafter"/>
</dbReference>
<proteinExistence type="inferred from homology"/>
<dbReference type="InterPro" id="IPR000914">
    <property type="entry name" value="SBP_5_dom"/>
</dbReference>
<accession>A0A0K9X946</accession>
<dbReference type="RefSeq" id="WP_049718252.1">
    <property type="nucleotide sequence ID" value="NZ_LFXA01000017.1"/>
</dbReference>
<comment type="subcellular location">
    <subcellularLocation>
        <location evidence="1">Cell envelope</location>
    </subcellularLocation>
</comment>
<dbReference type="PATRIC" id="fig|1678637.3.peg.4975"/>
<dbReference type="Gene3D" id="3.90.76.10">
    <property type="entry name" value="Dipeptide-binding Protein, Domain 1"/>
    <property type="match status" value="1"/>
</dbReference>
<gene>
    <name evidence="7" type="ORF">AC230_23205</name>
</gene>
<evidence type="ECO:0000313" key="7">
    <source>
        <dbReference type="EMBL" id="KNB49703.1"/>
    </source>
</evidence>
<protein>
    <submittedName>
        <fullName evidence="7">Peptide-binding protein</fullName>
    </submittedName>
</protein>
<evidence type="ECO:0000256" key="1">
    <source>
        <dbReference type="ARBA" id="ARBA00004196"/>
    </source>
</evidence>
<comment type="similarity">
    <text evidence="2">Belongs to the bacterial solute-binding protein 5 family.</text>
</comment>
<dbReference type="GO" id="GO:0015833">
    <property type="term" value="P:peptide transport"/>
    <property type="evidence" value="ECO:0007669"/>
    <property type="project" value="TreeGrafter"/>
</dbReference>
<dbReference type="Gene3D" id="3.10.105.10">
    <property type="entry name" value="Dipeptide-binding Protein, Domain 3"/>
    <property type="match status" value="1"/>
</dbReference>
<dbReference type="Gene3D" id="3.40.190.10">
    <property type="entry name" value="Periplasmic binding protein-like II"/>
    <property type="match status" value="1"/>
</dbReference>
<dbReference type="FunFam" id="3.10.105.10:FF:000012">
    <property type="entry name" value="Peptide/nickel transport system substrate-binding protein"/>
    <property type="match status" value="1"/>
</dbReference>
<keyword evidence="8" id="KW-1185">Reference proteome</keyword>
<name>A0A0K9X946_9ACTN</name>
<dbReference type="AlphaFoldDB" id="A0A0K9X946"/>
<dbReference type="EMBL" id="LFXA01000017">
    <property type="protein sequence ID" value="KNB49703.1"/>
    <property type="molecule type" value="Genomic_DNA"/>
</dbReference>
<keyword evidence="3" id="KW-0813">Transport</keyword>
<evidence type="ECO:0000256" key="2">
    <source>
        <dbReference type="ARBA" id="ARBA00005695"/>
    </source>
</evidence>
<evidence type="ECO:0000256" key="4">
    <source>
        <dbReference type="ARBA" id="ARBA00022729"/>
    </source>
</evidence>
<dbReference type="SUPFAM" id="SSF53850">
    <property type="entry name" value="Periplasmic binding protein-like II"/>
    <property type="match status" value="1"/>
</dbReference>
<dbReference type="InterPro" id="IPR030678">
    <property type="entry name" value="Peptide/Ni-bd"/>
</dbReference>
<dbReference type="GO" id="GO:0042597">
    <property type="term" value="C:periplasmic space"/>
    <property type="evidence" value="ECO:0007669"/>
    <property type="project" value="UniProtKB-ARBA"/>
</dbReference>
<dbReference type="GO" id="GO:0043190">
    <property type="term" value="C:ATP-binding cassette (ABC) transporter complex"/>
    <property type="evidence" value="ECO:0007669"/>
    <property type="project" value="InterPro"/>
</dbReference>
<dbReference type="STRING" id="1678637.AC230_23205"/>
<comment type="caution">
    <text evidence="7">The sequence shown here is derived from an EMBL/GenBank/DDBJ whole genome shotgun (WGS) entry which is preliminary data.</text>
</comment>
<evidence type="ECO:0000313" key="8">
    <source>
        <dbReference type="Proteomes" id="UP000037288"/>
    </source>
</evidence>
<dbReference type="PROSITE" id="PS51257">
    <property type="entry name" value="PROKAR_LIPOPROTEIN"/>
    <property type="match status" value="1"/>
</dbReference>
<dbReference type="OrthoDB" id="9801912at2"/>
<feature type="chain" id="PRO_5039144917" evidence="5">
    <location>
        <begin position="22"/>
        <end position="532"/>
    </location>
</feature>
<organism evidence="7 8">
    <name type="scientific">Streptomyces caatingaensis</name>
    <dbReference type="NCBI Taxonomy" id="1678637"/>
    <lineage>
        <taxon>Bacteria</taxon>
        <taxon>Bacillati</taxon>
        <taxon>Actinomycetota</taxon>
        <taxon>Actinomycetes</taxon>
        <taxon>Kitasatosporales</taxon>
        <taxon>Streptomycetaceae</taxon>
        <taxon>Streptomyces</taxon>
    </lineage>
</organism>
<dbReference type="InterPro" id="IPR039424">
    <property type="entry name" value="SBP_5"/>
</dbReference>
<dbReference type="PIRSF" id="PIRSF002741">
    <property type="entry name" value="MppA"/>
    <property type="match status" value="1"/>
</dbReference>
<evidence type="ECO:0000256" key="3">
    <source>
        <dbReference type="ARBA" id="ARBA00022448"/>
    </source>
</evidence>
<feature type="signal peptide" evidence="5">
    <location>
        <begin position="1"/>
        <end position="21"/>
    </location>
</feature>
<dbReference type="PANTHER" id="PTHR30290:SF10">
    <property type="entry name" value="PERIPLASMIC OLIGOPEPTIDE-BINDING PROTEIN-RELATED"/>
    <property type="match status" value="1"/>
</dbReference>
<sequence length="532" mass="58420">MNRKTLVLPTVVGLLAPVLVACGGGDGAGKGKGAIVVGTTDRFEETTDAPAPFDPAAAYDVGVWNVLHSTFQTLLRLPRSGSEPAPDAAERCGWSDRRNEQYRCTLRKGLTFSNGDELTVKDVKFSIERARAINFENGPVSLLSNIDQVETPNDREIVFQLKAPDATFPQKLATPAAAIVDAKAYPKDKLLTDGFKVVGSGPYTLETEEQDNRVVKAVLTKNPDYKGSVTVQNDKVEMRFYDDARTMENALKAGDIDVMNRTLAPEQIAKLRNSAGQQVKLLESPGHEIGYLAFNVDDPAVKPKAVRQAMAQLVDRQALAREGYDRTSDALYSLVPSGIPGHQNSFANQYGGPSVDKARALLKGAGISTPVRFTLAYSSDHYGEATARAFKTLQKQLNGSGLFDVKLQDVKWAEFRPNAAKGQYAVYGMGWFPDFPDPDNFIAPFFGKDNFLRSRYQNNKINDLIPRTRQTSQRDSAARLFQQAQDIVADEVPVLPLWQGKQYVATRTNVTGGEWVLNAASELQPWELARGK</sequence>
<feature type="domain" description="Solute-binding protein family 5" evidence="6">
    <location>
        <begin position="83"/>
        <end position="450"/>
    </location>
</feature>
<dbReference type="Proteomes" id="UP000037288">
    <property type="component" value="Unassembled WGS sequence"/>
</dbReference>
<dbReference type="Pfam" id="PF00496">
    <property type="entry name" value="SBP_bac_5"/>
    <property type="match status" value="1"/>
</dbReference>
<dbReference type="GO" id="GO:0030313">
    <property type="term" value="C:cell envelope"/>
    <property type="evidence" value="ECO:0007669"/>
    <property type="project" value="UniProtKB-SubCell"/>
</dbReference>
<reference evidence="8" key="1">
    <citation type="submission" date="2015-07" db="EMBL/GenBank/DDBJ databases">
        <title>Draft genome sequence of Streptomyces sp. CMAA 1322, a bacterium isolated from Caatinga biome, from dry forest semiarid of Brazil.</title>
        <authorList>
            <person name="Santos S.N."/>
            <person name="Gacesa R."/>
            <person name="Taketani R.G."/>
            <person name="Long P.F."/>
            <person name="Melo I.S."/>
        </authorList>
    </citation>
    <scope>NUCLEOTIDE SEQUENCE [LARGE SCALE GENOMIC DNA]</scope>
    <source>
        <strain evidence="8">CMAA 1322</strain>
    </source>
</reference>